<dbReference type="SMR" id="A0A482WNJ9"/>
<gene>
    <name evidence="10" type="ORF">LSTR_LSTR007803</name>
</gene>
<dbReference type="Pfam" id="PF06703">
    <property type="entry name" value="SPC25"/>
    <property type="match status" value="1"/>
</dbReference>
<comment type="function">
    <text evidence="8 9">Component of the signal peptidase complex (SPC) which catalyzes the cleavage of N-terminal signal sequences from nascent proteins as they are translocated into the lumen of the endoplasmic reticulum. Enhances the enzymatic activity of SPC and facilitates the interactions between different components of the translocation site.</text>
</comment>
<accession>A0A482WNJ9</accession>
<evidence type="ECO:0000256" key="2">
    <source>
        <dbReference type="ARBA" id="ARBA00007324"/>
    </source>
</evidence>
<keyword evidence="4 9" id="KW-0812">Transmembrane</keyword>
<dbReference type="STRING" id="195883.A0A482WNJ9"/>
<dbReference type="InParanoid" id="A0A482WNJ9"/>
<evidence type="ECO:0000256" key="7">
    <source>
        <dbReference type="ARBA" id="ARBA00023136"/>
    </source>
</evidence>
<keyword evidence="6 9" id="KW-1133">Transmembrane helix</keyword>
<dbReference type="GO" id="GO:0045047">
    <property type="term" value="P:protein targeting to ER"/>
    <property type="evidence" value="ECO:0007669"/>
    <property type="project" value="TreeGrafter"/>
</dbReference>
<name>A0A482WNJ9_LAOST</name>
<dbReference type="PANTHER" id="PTHR13085:SF0">
    <property type="entry name" value="SIGNAL PEPTIDASE COMPLEX SUBUNIT 2"/>
    <property type="match status" value="1"/>
</dbReference>
<protein>
    <recommendedName>
        <fullName evidence="3 9">Signal peptidase complex subunit 2</fullName>
    </recommendedName>
</protein>
<organism evidence="10 11">
    <name type="scientific">Laodelphax striatellus</name>
    <name type="common">Small brown planthopper</name>
    <name type="synonym">Delphax striatella</name>
    <dbReference type="NCBI Taxonomy" id="195883"/>
    <lineage>
        <taxon>Eukaryota</taxon>
        <taxon>Metazoa</taxon>
        <taxon>Ecdysozoa</taxon>
        <taxon>Arthropoda</taxon>
        <taxon>Hexapoda</taxon>
        <taxon>Insecta</taxon>
        <taxon>Pterygota</taxon>
        <taxon>Neoptera</taxon>
        <taxon>Paraneoptera</taxon>
        <taxon>Hemiptera</taxon>
        <taxon>Auchenorrhyncha</taxon>
        <taxon>Fulgoroidea</taxon>
        <taxon>Delphacidae</taxon>
        <taxon>Criomorphinae</taxon>
        <taxon>Laodelphax</taxon>
    </lineage>
</organism>
<feature type="transmembrane region" description="Helical" evidence="9">
    <location>
        <begin position="46"/>
        <end position="69"/>
    </location>
</feature>
<keyword evidence="7 9" id="KW-0472">Membrane</keyword>
<dbReference type="GO" id="GO:0008233">
    <property type="term" value="F:peptidase activity"/>
    <property type="evidence" value="ECO:0007669"/>
    <property type="project" value="UniProtKB-UniRule"/>
</dbReference>
<feature type="transmembrane region" description="Helical" evidence="9">
    <location>
        <begin position="81"/>
        <end position="99"/>
    </location>
</feature>
<dbReference type="AlphaFoldDB" id="A0A482WNJ9"/>
<comment type="caution">
    <text evidence="10">The sequence shown here is derived from an EMBL/GenBank/DDBJ whole genome shotgun (WGS) entry which is preliminary data.</text>
</comment>
<reference evidence="10 11" key="1">
    <citation type="journal article" date="2017" name="Gigascience">
        <title>Genome sequence of the small brown planthopper, Laodelphax striatellus.</title>
        <authorList>
            <person name="Zhu J."/>
            <person name="Jiang F."/>
            <person name="Wang X."/>
            <person name="Yang P."/>
            <person name="Bao Y."/>
            <person name="Zhao W."/>
            <person name="Wang W."/>
            <person name="Lu H."/>
            <person name="Wang Q."/>
            <person name="Cui N."/>
            <person name="Li J."/>
            <person name="Chen X."/>
            <person name="Luo L."/>
            <person name="Yu J."/>
            <person name="Kang L."/>
            <person name="Cui F."/>
        </authorList>
    </citation>
    <scope>NUCLEOTIDE SEQUENCE [LARGE SCALE GENOMIC DNA]</scope>
    <source>
        <strain evidence="10">Lst14</strain>
    </source>
</reference>
<dbReference type="GO" id="GO:0005787">
    <property type="term" value="C:signal peptidase complex"/>
    <property type="evidence" value="ECO:0007669"/>
    <property type="project" value="UniProtKB-UniRule"/>
</dbReference>
<dbReference type="FunCoup" id="A0A482WNJ9">
    <property type="interactions" value="1894"/>
</dbReference>
<keyword evidence="5 9" id="KW-0256">Endoplasmic reticulum</keyword>
<evidence type="ECO:0000256" key="4">
    <source>
        <dbReference type="ARBA" id="ARBA00022692"/>
    </source>
</evidence>
<dbReference type="PANTHER" id="PTHR13085">
    <property type="entry name" value="MICROSOMAL SIGNAL PEPTIDASE 25 KDA SUBUNIT"/>
    <property type="match status" value="1"/>
</dbReference>
<sequence>MSSKIKDNENKPIKVNNKWDGSAVKNALDDAIRDIFTKKFNYDENFALLDVRLFICGLAVGVAMFTLLWDWLHPFPQSRPVLIICVSLYFFLMCVLTVYTSYKEKGIFVVSVQKDPVSSEPDNVWEASSYLKKYDDKYHLVLTCHDGKTGNKREASMIKSVANFFDENGTLIVELLEPEVSRLHSSLLQDRKEK</sequence>
<comment type="similarity">
    <text evidence="2 9">Belongs to the SPCS2 family.</text>
</comment>
<evidence type="ECO:0000313" key="11">
    <source>
        <dbReference type="Proteomes" id="UP000291343"/>
    </source>
</evidence>
<evidence type="ECO:0000256" key="5">
    <source>
        <dbReference type="ARBA" id="ARBA00022824"/>
    </source>
</evidence>
<dbReference type="GO" id="GO:0006465">
    <property type="term" value="P:signal peptide processing"/>
    <property type="evidence" value="ECO:0007669"/>
    <property type="project" value="UniProtKB-UniRule"/>
</dbReference>
<evidence type="ECO:0000313" key="10">
    <source>
        <dbReference type="EMBL" id="RZF34751.1"/>
    </source>
</evidence>
<evidence type="ECO:0000256" key="1">
    <source>
        <dbReference type="ARBA" id="ARBA00004477"/>
    </source>
</evidence>
<dbReference type="Proteomes" id="UP000291343">
    <property type="component" value="Unassembled WGS sequence"/>
</dbReference>
<evidence type="ECO:0000256" key="6">
    <source>
        <dbReference type="ARBA" id="ARBA00022989"/>
    </source>
</evidence>
<evidence type="ECO:0000256" key="3">
    <source>
        <dbReference type="ARBA" id="ARBA00017057"/>
    </source>
</evidence>
<comment type="subcellular location">
    <subcellularLocation>
        <location evidence="1 9">Endoplasmic reticulum membrane</location>
        <topology evidence="1 9">Multi-pass membrane protein</topology>
    </subcellularLocation>
</comment>
<dbReference type="EMBL" id="QKKF02030383">
    <property type="protein sequence ID" value="RZF34751.1"/>
    <property type="molecule type" value="Genomic_DNA"/>
</dbReference>
<dbReference type="OrthoDB" id="29558at2759"/>
<evidence type="ECO:0000256" key="9">
    <source>
        <dbReference type="RuleBase" id="RU368033"/>
    </source>
</evidence>
<evidence type="ECO:0000256" key="8">
    <source>
        <dbReference type="ARBA" id="ARBA00045608"/>
    </source>
</evidence>
<keyword evidence="11" id="KW-1185">Reference proteome</keyword>
<proteinExistence type="inferred from homology"/>
<dbReference type="InterPro" id="IPR009582">
    <property type="entry name" value="Spc2/SPCS2"/>
</dbReference>